<organism evidence="4 5">
    <name type="scientific">Mycobacterium fragae</name>
    <dbReference type="NCBI Taxonomy" id="1260918"/>
    <lineage>
        <taxon>Bacteria</taxon>
        <taxon>Bacillati</taxon>
        <taxon>Actinomycetota</taxon>
        <taxon>Actinomycetes</taxon>
        <taxon>Mycobacteriales</taxon>
        <taxon>Mycobacteriaceae</taxon>
        <taxon>Mycobacterium</taxon>
    </lineage>
</organism>
<dbReference type="EMBL" id="LQOW01000003">
    <property type="protein sequence ID" value="ORV64535.1"/>
    <property type="molecule type" value="Genomic_DNA"/>
</dbReference>
<dbReference type="RefSeq" id="WP_085193571.1">
    <property type="nucleotide sequence ID" value="NZ_JACKVI010000009.1"/>
</dbReference>
<keyword evidence="3" id="KW-0812">Transmembrane</keyword>
<keyword evidence="2 3" id="KW-0472">Membrane</keyword>
<dbReference type="STRING" id="1260918.AWC06_05495"/>
<evidence type="ECO:0000313" key="5">
    <source>
        <dbReference type="Proteomes" id="UP000194000"/>
    </source>
</evidence>
<evidence type="ECO:0000256" key="3">
    <source>
        <dbReference type="SAM" id="Phobius"/>
    </source>
</evidence>
<accession>A0A1X1V642</accession>
<gene>
    <name evidence="4" type="ORF">AWC06_05495</name>
</gene>
<dbReference type="PANTHER" id="PTHR37042">
    <property type="entry name" value="OUTER MEMBRANE PROTEIN RV1973"/>
    <property type="match status" value="1"/>
</dbReference>
<protein>
    <recommendedName>
        <fullName evidence="6">Mammalian cell entry protein</fullName>
    </recommendedName>
</protein>
<dbReference type="Proteomes" id="UP000194000">
    <property type="component" value="Unassembled WGS sequence"/>
</dbReference>
<evidence type="ECO:0008006" key="6">
    <source>
        <dbReference type="Google" id="ProtNLM"/>
    </source>
</evidence>
<dbReference type="GO" id="GO:0016020">
    <property type="term" value="C:membrane"/>
    <property type="evidence" value="ECO:0007669"/>
    <property type="project" value="UniProtKB-SubCell"/>
</dbReference>
<dbReference type="PANTHER" id="PTHR37042:SF4">
    <property type="entry name" value="OUTER MEMBRANE PROTEIN RV1973"/>
    <property type="match status" value="1"/>
</dbReference>
<proteinExistence type="predicted"/>
<keyword evidence="5" id="KW-1185">Reference proteome</keyword>
<evidence type="ECO:0000313" key="4">
    <source>
        <dbReference type="EMBL" id="ORV64535.1"/>
    </source>
</evidence>
<reference evidence="4 5" key="1">
    <citation type="submission" date="2016-01" db="EMBL/GenBank/DDBJ databases">
        <title>The new phylogeny of the genus Mycobacterium.</title>
        <authorList>
            <person name="Tarcisio F."/>
            <person name="Conor M."/>
            <person name="Antonella G."/>
            <person name="Elisabetta G."/>
            <person name="Giulia F.S."/>
            <person name="Sara T."/>
            <person name="Anna F."/>
            <person name="Clotilde B."/>
            <person name="Roberto B."/>
            <person name="Veronica D.S."/>
            <person name="Fabio R."/>
            <person name="Monica P."/>
            <person name="Olivier J."/>
            <person name="Enrico T."/>
            <person name="Nicola S."/>
        </authorList>
    </citation>
    <scope>NUCLEOTIDE SEQUENCE [LARGE SCALE GENOMIC DNA]</scope>
    <source>
        <strain evidence="4 5">DSM 45731</strain>
    </source>
</reference>
<comment type="caution">
    <text evidence="4">The sequence shown here is derived from an EMBL/GenBank/DDBJ whole genome shotgun (WGS) entry which is preliminary data.</text>
</comment>
<dbReference type="OrthoDB" id="4774723at2"/>
<name>A0A1X1V642_9MYCO</name>
<comment type="subcellular location">
    <subcellularLocation>
        <location evidence="1">Membrane</location>
    </subcellularLocation>
</comment>
<evidence type="ECO:0000256" key="2">
    <source>
        <dbReference type="ARBA" id="ARBA00023136"/>
    </source>
</evidence>
<dbReference type="AlphaFoldDB" id="A0A1X1V642"/>
<keyword evidence="3" id="KW-1133">Transmembrane helix</keyword>
<evidence type="ECO:0000256" key="1">
    <source>
        <dbReference type="ARBA" id="ARBA00004370"/>
    </source>
</evidence>
<sequence>MRAGTNVLSTKPAGPTERTALIAGLIGAAVLAALVGWLGFRAYEAHTIKAQRDLFVQTARQAAVNLSTVDYEHAADDAQRILDSATGKFYDSFSHRKQSYIDNATQTRSKQTGAVIDAGLESQTRNAGRVLVAVAVRDASRAEQEPQFWRMRITVQKTGEVGKVSDVEFVP</sequence>
<feature type="transmembrane region" description="Helical" evidence="3">
    <location>
        <begin position="20"/>
        <end position="40"/>
    </location>
</feature>